<dbReference type="EC" id="2.7.7.60" evidence="7"/>
<keyword evidence="4 7" id="KW-0808">Transferase</keyword>
<dbReference type="HAMAP" id="MF_00108">
    <property type="entry name" value="IspD"/>
    <property type="match status" value="1"/>
</dbReference>
<comment type="catalytic activity">
    <reaction evidence="1 7">
        <text>2-C-methyl-D-erythritol 4-phosphate + CTP + H(+) = 4-CDP-2-C-methyl-D-erythritol + diphosphate</text>
        <dbReference type="Rhea" id="RHEA:13429"/>
        <dbReference type="ChEBI" id="CHEBI:15378"/>
        <dbReference type="ChEBI" id="CHEBI:33019"/>
        <dbReference type="ChEBI" id="CHEBI:37563"/>
        <dbReference type="ChEBI" id="CHEBI:57823"/>
        <dbReference type="ChEBI" id="CHEBI:58262"/>
        <dbReference type="EC" id="2.7.7.60"/>
    </reaction>
</comment>
<dbReference type="InterPro" id="IPR029044">
    <property type="entry name" value="Nucleotide-diphossugar_trans"/>
</dbReference>
<dbReference type="Pfam" id="PF01128">
    <property type="entry name" value="IspD"/>
    <property type="match status" value="1"/>
</dbReference>
<dbReference type="PROSITE" id="PS01295">
    <property type="entry name" value="ISPD"/>
    <property type="match status" value="1"/>
</dbReference>
<proteinExistence type="inferred from homology"/>
<dbReference type="InterPro" id="IPR001228">
    <property type="entry name" value="IspD"/>
</dbReference>
<comment type="similarity">
    <text evidence="3 7">Belongs to the IspD/TarI cytidylyltransferase family. IspD subfamily.</text>
</comment>
<dbReference type="PANTHER" id="PTHR32125:SF4">
    <property type="entry name" value="2-C-METHYL-D-ERYTHRITOL 4-PHOSPHATE CYTIDYLYLTRANSFERASE, CHLOROPLASTIC"/>
    <property type="match status" value="1"/>
</dbReference>
<protein>
    <recommendedName>
        <fullName evidence="7">2-C-methyl-D-erythritol 4-phosphate cytidylyltransferase</fullName>
        <ecNumber evidence="7">2.7.7.60</ecNumber>
    </recommendedName>
    <alternativeName>
        <fullName evidence="7">4-diphosphocytidyl-2C-methyl-D-erythritol synthase</fullName>
    </alternativeName>
    <alternativeName>
        <fullName evidence="7">MEP cytidylyltransferase</fullName>
        <shortName evidence="7">MCT</shortName>
    </alternativeName>
</protein>
<evidence type="ECO:0000256" key="4">
    <source>
        <dbReference type="ARBA" id="ARBA00022679"/>
    </source>
</evidence>
<dbReference type="PANTHER" id="PTHR32125">
    <property type="entry name" value="2-C-METHYL-D-ERYTHRITOL 4-PHOSPHATE CYTIDYLYLTRANSFERASE, CHLOROPLASTIC"/>
    <property type="match status" value="1"/>
</dbReference>
<evidence type="ECO:0000313" key="9">
    <source>
        <dbReference type="Proteomes" id="UP001243844"/>
    </source>
</evidence>
<comment type="function">
    <text evidence="7">Catalyzes the formation of 4-diphosphocytidyl-2-C-methyl-D-erythritol from CTP and 2-C-methyl-D-erythritol 4-phosphate (MEP).</text>
</comment>
<sequence length="239" mass="26512">MNKMTTPHQKSTKLWAVIPAAGSGRRFSATDLKQYQIINDKTVLEHSIERLNVLPLDGYVIAIAADDHVAKTLAFEKKEKSHFCQGGAERVHSVLNALNYLSTIGADEDWVLVHDAARPCVSSDCLNQLLDQAVQQQHSAILAIPVRDTLKRVEHTTRISATVSREQLWQAQTPQIAQLGILRKALQQALQDQIPITDEASALEHIQVPVHVVMGRADNIKITYPSDLDLAQLILKAQL</sequence>
<dbReference type="AlphaFoldDB" id="A0AAW8J9X4"/>
<dbReference type="Proteomes" id="UP001243844">
    <property type="component" value="Unassembled WGS sequence"/>
</dbReference>
<dbReference type="GO" id="GO:0050518">
    <property type="term" value="F:2-C-methyl-D-erythritol 4-phosphate cytidylyltransferase activity"/>
    <property type="evidence" value="ECO:0007669"/>
    <property type="project" value="UniProtKB-UniRule"/>
</dbReference>
<evidence type="ECO:0000256" key="2">
    <source>
        <dbReference type="ARBA" id="ARBA00004787"/>
    </source>
</evidence>
<evidence type="ECO:0000256" key="3">
    <source>
        <dbReference type="ARBA" id="ARBA00009789"/>
    </source>
</evidence>
<keyword evidence="6 7" id="KW-0414">Isoprene biosynthesis</keyword>
<reference evidence="8" key="1">
    <citation type="submission" date="2023-08" db="EMBL/GenBank/DDBJ databases">
        <title>Emergence of clinically-relevant ST2 carbapenem-resistant Acinetobacter baumannii strains in hospital sewages in Zhejiang, East of China.</title>
        <authorList>
            <person name="Kaichao C."/>
            <person name="Zhang R."/>
        </authorList>
    </citation>
    <scope>NUCLEOTIDE SEQUENCE</scope>
    <source>
        <strain evidence="8">M-RB-37</strain>
    </source>
</reference>
<feature type="site" description="Positions MEP for the nucleophilic attack" evidence="7">
    <location>
        <position position="165"/>
    </location>
</feature>
<feature type="site" description="Transition state stabilizer" evidence="7">
    <location>
        <position position="26"/>
    </location>
</feature>
<evidence type="ECO:0000256" key="6">
    <source>
        <dbReference type="ARBA" id="ARBA00023229"/>
    </source>
</evidence>
<dbReference type="InterPro" id="IPR034683">
    <property type="entry name" value="IspD/TarI"/>
</dbReference>
<feature type="site" description="Transition state stabilizer" evidence="7">
    <location>
        <position position="33"/>
    </location>
</feature>
<accession>A0AAW8J9X4</accession>
<evidence type="ECO:0000256" key="7">
    <source>
        <dbReference type="HAMAP-Rule" id="MF_00108"/>
    </source>
</evidence>
<dbReference type="InterPro" id="IPR050088">
    <property type="entry name" value="IspD/TarI_cytidylyltransf_bact"/>
</dbReference>
<name>A0AAW8J9X4_9GAMM</name>
<keyword evidence="5 7" id="KW-0548">Nucleotidyltransferase</keyword>
<dbReference type="CDD" id="cd02516">
    <property type="entry name" value="CDP-ME_synthetase"/>
    <property type="match status" value="1"/>
</dbReference>
<comment type="pathway">
    <text evidence="2 7">Isoprenoid biosynthesis; isopentenyl diphosphate biosynthesis via DXP pathway; isopentenyl diphosphate from 1-deoxy-D-xylulose 5-phosphate: step 2/6.</text>
</comment>
<evidence type="ECO:0000313" key="8">
    <source>
        <dbReference type="EMBL" id="MDQ8935969.1"/>
    </source>
</evidence>
<evidence type="ECO:0000256" key="1">
    <source>
        <dbReference type="ARBA" id="ARBA00001282"/>
    </source>
</evidence>
<dbReference type="InterPro" id="IPR018294">
    <property type="entry name" value="ISPD_synthase_CS"/>
</dbReference>
<dbReference type="SUPFAM" id="SSF53448">
    <property type="entry name" value="Nucleotide-diphospho-sugar transferases"/>
    <property type="match status" value="1"/>
</dbReference>
<gene>
    <name evidence="7 8" type="primary">ispD</name>
    <name evidence="8" type="ORF">RFH47_09535</name>
</gene>
<organism evidence="8 9">
    <name type="scientific">Acinetobacter rudis</name>
    <dbReference type="NCBI Taxonomy" id="632955"/>
    <lineage>
        <taxon>Bacteria</taxon>
        <taxon>Pseudomonadati</taxon>
        <taxon>Pseudomonadota</taxon>
        <taxon>Gammaproteobacteria</taxon>
        <taxon>Moraxellales</taxon>
        <taxon>Moraxellaceae</taxon>
        <taxon>Acinetobacter</taxon>
    </lineage>
</organism>
<feature type="site" description="Positions MEP for the nucleophilic attack" evidence="7">
    <location>
        <position position="221"/>
    </location>
</feature>
<dbReference type="EMBL" id="JAVIDL010000016">
    <property type="protein sequence ID" value="MDQ8935969.1"/>
    <property type="molecule type" value="Genomic_DNA"/>
</dbReference>
<evidence type="ECO:0000256" key="5">
    <source>
        <dbReference type="ARBA" id="ARBA00022695"/>
    </source>
</evidence>
<dbReference type="GO" id="GO:0019288">
    <property type="term" value="P:isopentenyl diphosphate biosynthetic process, methylerythritol 4-phosphate pathway"/>
    <property type="evidence" value="ECO:0007669"/>
    <property type="project" value="UniProtKB-UniRule"/>
</dbReference>
<dbReference type="FunFam" id="3.90.550.10:FF:000003">
    <property type="entry name" value="2-C-methyl-D-erythritol 4-phosphate cytidylyltransferase"/>
    <property type="match status" value="1"/>
</dbReference>
<dbReference type="NCBIfam" id="TIGR00453">
    <property type="entry name" value="ispD"/>
    <property type="match status" value="1"/>
</dbReference>
<dbReference type="Gene3D" id="3.90.550.10">
    <property type="entry name" value="Spore Coat Polysaccharide Biosynthesis Protein SpsA, Chain A"/>
    <property type="match status" value="1"/>
</dbReference>
<comment type="caution">
    <text evidence="8">The sequence shown here is derived from an EMBL/GenBank/DDBJ whole genome shotgun (WGS) entry which is preliminary data.</text>
</comment>